<evidence type="ECO:0000256" key="3">
    <source>
        <dbReference type="ARBA" id="ARBA00022692"/>
    </source>
</evidence>
<sequence>MQHTPPRWVRTLLRWWADPNTSEEVEGDLLELYNYWVATVGERKANWKYTLNALKLLRPFAKDKQSQYPTTYLYSPTMIRNYFKIAFRNALKYKLFSFINLLGLSLALPSALMALIQIVSYYEYDNFHQDSDRIVRIITDEKQEDGEMTHWASSPVALGKYIKEKWVGVEQSTTLVRDSKWVLSSGIKTKNVRAIYADAAFFQVFHFPLEKGSYPVEAHTVVLTHETAEWFFKEVNPIGRILEHPTYGGFKVVGVLKPFNQQKTQFRTDVLVPLAGYSNGSDKAKEWSELNAHTFVKLSKGRSIASFNKQLGATSSEVNKLLNAAAGKGLAFQAQTLGDISPSENELKNDPYVQDVRSIYINFGFQLIILVLAALNYINLTLARSMNRSREVGVRKVAGATKSQIIFQFLTESVLISYLALGMGLFLLWMIKTFIHVSWLTWEIDHWEYLILLFLAFNFVLGIVAGASPSLVLSSYQPVKVLKGTISPASFGKIGFRKSLIIVQFTIALVYIFFIGHAYHQIEYMANDNVNYQRENRLNIHLTGTSNERFAAEVSTVKEVEKIGYTSLSFGNTPPYIEIKNTKNDAPKPAFFYAADRQFIDNMGLKIVAGKNLPETKSEMALPMVVVNQKAVEHLHLGADQEAIGKLIVLNDTVSATIVGVVANFCHYDYEHKIEPVVFQYQPAAFRVMCLTTSPATDRASLEATLASLWKKHHPYVEMNASWLDTDMYERYYPYEDMQFAGMQSIVIFVVAILGLIGILTYSLEKRTKEIGIRKVIGATAEEVMRLLAADFIKLLSIAAVVAVPLGVAIGLYMNSYLVFHNGVSYFTMAALLLVVLGVSLAIVGYFSWRAVQTNPAKSLKSE</sequence>
<gene>
    <name evidence="9" type="ORF">FHS57_004263</name>
</gene>
<feature type="domain" description="ABC3 transporter permease C-terminal" evidence="7">
    <location>
        <begin position="365"/>
        <end position="476"/>
    </location>
</feature>
<dbReference type="NCBIfam" id="NF038404">
    <property type="entry name" value="perm_prefix_2"/>
    <property type="match status" value="1"/>
</dbReference>
<evidence type="ECO:0000259" key="7">
    <source>
        <dbReference type="Pfam" id="PF02687"/>
    </source>
</evidence>
<dbReference type="RefSeq" id="WP_183977098.1">
    <property type="nucleotide sequence ID" value="NZ_JACIBY010000010.1"/>
</dbReference>
<organism evidence="9 10">
    <name type="scientific">Runella defluvii</name>
    <dbReference type="NCBI Taxonomy" id="370973"/>
    <lineage>
        <taxon>Bacteria</taxon>
        <taxon>Pseudomonadati</taxon>
        <taxon>Bacteroidota</taxon>
        <taxon>Cytophagia</taxon>
        <taxon>Cytophagales</taxon>
        <taxon>Spirosomataceae</taxon>
        <taxon>Runella</taxon>
    </lineage>
</organism>
<feature type="transmembrane region" description="Helical" evidence="6">
    <location>
        <begin position="449"/>
        <end position="473"/>
    </location>
</feature>
<feature type="domain" description="MacB-like periplasmic core" evidence="8">
    <location>
        <begin position="97"/>
        <end position="312"/>
    </location>
</feature>
<feature type="transmembrane region" description="Helical" evidence="6">
    <location>
        <begin position="405"/>
        <end position="429"/>
    </location>
</feature>
<feature type="transmembrane region" description="Helical" evidence="6">
    <location>
        <begin position="500"/>
        <end position="519"/>
    </location>
</feature>
<dbReference type="InterPro" id="IPR050250">
    <property type="entry name" value="Macrolide_Exporter_MacB"/>
</dbReference>
<keyword evidence="2" id="KW-1003">Cell membrane</keyword>
<name>A0A7W5ZMU0_9BACT</name>
<dbReference type="AlphaFoldDB" id="A0A7W5ZMU0"/>
<dbReference type="Proteomes" id="UP000541352">
    <property type="component" value="Unassembled WGS sequence"/>
</dbReference>
<dbReference type="PANTHER" id="PTHR30572:SF18">
    <property type="entry name" value="ABC-TYPE MACROLIDE FAMILY EXPORT SYSTEM PERMEASE COMPONENT 2"/>
    <property type="match status" value="1"/>
</dbReference>
<protein>
    <submittedName>
        <fullName evidence="9">Putative ABC transport system permease protein</fullName>
    </submittedName>
</protein>
<feature type="domain" description="ABC3 transporter permease C-terminal" evidence="7">
    <location>
        <begin position="745"/>
        <end position="856"/>
    </location>
</feature>
<feature type="transmembrane region" description="Helical" evidence="6">
    <location>
        <begin position="746"/>
        <end position="764"/>
    </location>
</feature>
<evidence type="ECO:0000256" key="6">
    <source>
        <dbReference type="SAM" id="Phobius"/>
    </source>
</evidence>
<feature type="transmembrane region" description="Helical" evidence="6">
    <location>
        <begin position="826"/>
        <end position="849"/>
    </location>
</feature>
<dbReference type="EMBL" id="JACIBY010000010">
    <property type="protein sequence ID" value="MBB3840243.1"/>
    <property type="molecule type" value="Genomic_DNA"/>
</dbReference>
<comment type="subcellular location">
    <subcellularLocation>
        <location evidence="1">Cell membrane</location>
        <topology evidence="1">Multi-pass membrane protein</topology>
    </subcellularLocation>
</comment>
<proteinExistence type="predicted"/>
<dbReference type="InterPro" id="IPR025857">
    <property type="entry name" value="MacB_PCD"/>
</dbReference>
<evidence type="ECO:0000256" key="1">
    <source>
        <dbReference type="ARBA" id="ARBA00004651"/>
    </source>
</evidence>
<feature type="transmembrane region" description="Helical" evidence="6">
    <location>
        <begin position="359"/>
        <end position="380"/>
    </location>
</feature>
<keyword evidence="4 6" id="KW-1133">Transmembrane helix</keyword>
<reference evidence="9 10" key="1">
    <citation type="submission" date="2020-08" db="EMBL/GenBank/DDBJ databases">
        <title>Genomic Encyclopedia of Type Strains, Phase IV (KMG-IV): sequencing the most valuable type-strain genomes for metagenomic binning, comparative biology and taxonomic classification.</title>
        <authorList>
            <person name="Goeker M."/>
        </authorList>
    </citation>
    <scope>NUCLEOTIDE SEQUENCE [LARGE SCALE GENOMIC DNA]</scope>
    <source>
        <strain evidence="9 10">DSM 17976</strain>
    </source>
</reference>
<evidence type="ECO:0000256" key="5">
    <source>
        <dbReference type="ARBA" id="ARBA00023136"/>
    </source>
</evidence>
<dbReference type="InterPro" id="IPR047699">
    <property type="entry name" value="Permease_put_prefix"/>
</dbReference>
<feature type="transmembrane region" description="Helical" evidence="6">
    <location>
        <begin position="795"/>
        <end position="814"/>
    </location>
</feature>
<evidence type="ECO:0000259" key="8">
    <source>
        <dbReference type="Pfam" id="PF12704"/>
    </source>
</evidence>
<evidence type="ECO:0000313" key="9">
    <source>
        <dbReference type="EMBL" id="MBB3840243.1"/>
    </source>
</evidence>
<evidence type="ECO:0000313" key="10">
    <source>
        <dbReference type="Proteomes" id="UP000541352"/>
    </source>
</evidence>
<keyword evidence="10" id="KW-1185">Reference proteome</keyword>
<dbReference type="Pfam" id="PF02687">
    <property type="entry name" value="FtsX"/>
    <property type="match status" value="2"/>
</dbReference>
<dbReference type="Pfam" id="PF12704">
    <property type="entry name" value="MacB_PCD"/>
    <property type="match status" value="1"/>
</dbReference>
<dbReference type="InterPro" id="IPR003838">
    <property type="entry name" value="ABC3_permease_C"/>
</dbReference>
<dbReference type="GO" id="GO:0022857">
    <property type="term" value="F:transmembrane transporter activity"/>
    <property type="evidence" value="ECO:0007669"/>
    <property type="project" value="TreeGrafter"/>
</dbReference>
<evidence type="ECO:0000256" key="2">
    <source>
        <dbReference type="ARBA" id="ARBA00022475"/>
    </source>
</evidence>
<evidence type="ECO:0000256" key="4">
    <source>
        <dbReference type="ARBA" id="ARBA00022989"/>
    </source>
</evidence>
<comment type="caution">
    <text evidence="9">The sequence shown here is derived from an EMBL/GenBank/DDBJ whole genome shotgun (WGS) entry which is preliminary data.</text>
</comment>
<dbReference type="GO" id="GO:0005886">
    <property type="term" value="C:plasma membrane"/>
    <property type="evidence" value="ECO:0007669"/>
    <property type="project" value="UniProtKB-SubCell"/>
</dbReference>
<accession>A0A7W5ZMU0</accession>
<keyword evidence="3 6" id="KW-0812">Transmembrane</keyword>
<feature type="transmembrane region" description="Helical" evidence="6">
    <location>
        <begin position="98"/>
        <end position="122"/>
    </location>
</feature>
<dbReference type="PANTHER" id="PTHR30572">
    <property type="entry name" value="MEMBRANE COMPONENT OF TRANSPORTER-RELATED"/>
    <property type="match status" value="1"/>
</dbReference>
<keyword evidence="5 6" id="KW-0472">Membrane</keyword>